<sequence length="287" mass="31737">MISTDSHSRAYHTVVFTDLDGTLLNHDDYSYKAAMPAIDELRANGTPLILVSSKTRAEMAQLCAELVITDPYVCENGSLIVMPEAWVKSFGIATDSFTFSDGAWQFVQGAKRPQILTLLAELKRHYDFTGFADMSVANVVDCTGLSEAAAAQAMQRLATEPLLWHDKESALIEFAQQLSKHNLRVVKGGRFYHVMAHCDKSDAVRYLLNTYESHYGAKVKSIALGDSPNDLVMLKEVDQAVVMPHKDGTYMHDDELLNEIRAPQEGARGWRAGVEAALQALRNGEEA</sequence>
<dbReference type="SUPFAM" id="SSF56784">
    <property type="entry name" value="HAD-like"/>
    <property type="match status" value="1"/>
</dbReference>
<evidence type="ECO:0000256" key="2">
    <source>
        <dbReference type="ARBA" id="ARBA00022801"/>
    </source>
</evidence>
<organism evidence="4 5">
    <name type="scientific">Gilvimarinus japonicus</name>
    <dbReference type="NCBI Taxonomy" id="1796469"/>
    <lineage>
        <taxon>Bacteria</taxon>
        <taxon>Pseudomonadati</taxon>
        <taxon>Pseudomonadota</taxon>
        <taxon>Gammaproteobacteria</taxon>
        <taxon>Cellvibrionales</taxon>
        <taxon>Cellvibrionaceae</taxon>
        <taxon>Gilvimarinus</taxon>
    </lineage>
</organism>
<dbReference type="PANTHER" id="PTHR10000">
    <property type="entry name" value="PHOSPHOSERINE PHOSPHATASE"/>
    <property type="match status" value="1"/>
</dbReference>
<dbReference type="PROSITE" id="PS01228">
    <property type="entry name" value="COF_1"/>
    <property type="match status" value="1"/>
</dbReference>
<dbReference type="PANTHER" id="PTHR10000:SF8">
    <property type="entry name" value="HAD SUPERFAMILY HYDROLASE-LIKE, TYPE 3"/>
    <property type="match status" value="1"/>
</dbReference>
<evidence type="ECO:0000313" key="4">
    <source>
        <dbReference type="EMBL" id="MFC3156423.1"/>
    </source>
</evidence>
<dbReference type="SFLD" id="SFLDG01142">
    <property type="entry name" value="C2.B.2:_Mannosyl-3-phosphoglyc"/>
    <property type="match status" value="1"/>
</dbReference>
<name>A0ABV7HRC3_9GAMM</name>
<evidence type="ECO:0000256" key="1">
    <source>
        <dbReference type="ARBA" id="ARBA00022723"/>
    </source>
</evidence>
<dbReference type="InterPro" id="IPR006379">
    <property type="entry name" value="HAD-SF_hydro_IIB"/>
</dbReference>
<dbReference type="GO" id="GO:0016787">
    <property type="term" value="F:hydrolase activity"/>
    <property type="evidence" value="ECO:0007669"/>
    <property type="project" value="UniProtKB-KW"/>
</dbReference>
<comment type="caution">
    <text evidence="4">The sequence shown here is derived from an EMBL/GenBank/DDBJ whole genome shotgun (WGS) entry which is preliminary data.</text>
</comment>
<keyword evidence="1" id="KW-0479">Metal-binding</keyword>
<dbReference type="SFLD" id="SFLDS00003">
    <property type="entry name" value="Haloacid_Dehalogenase"/>
    <property type="match status" value="1"/>
</dbReference>
<dbReference type="NCBIfam" id="TIGR01484">
    <property type="entry name" value="HAD-SF-IIB"/>
    <property type="match status" value="1"/>
</dbReference>
<dbReference type="Gene3D" id="3.30.980.20">
    <property type="entry name" value="Putative mannosyl-3-phosphoglycerate phosphatase, domain 2"/>
    <property type="match status" value="1"/>
</dbReference>
<proteinExistence type="predicted"/>
<keyword evidence="5" id="KW-1185">Reference proteome</keyword>
<dbReference type="NCBIfam" id="TIGR01486">
    <property type="entry name" value="HAD-SF-IIB-MPGP"/>
    <property type="match status" value="1"/>
</dbReference>
<protein>
    <submittedName>
        <fullName evidence="4">HAD-IIB family hydrolase</fullName>
    </submittedName>
</protein>
<dbReference type="InterPro" id="IPR006381">
    <property type="entry name" value="HAD-SF-IIB-MPGP"/>
</dbReference>
<dbReference type="InterPro" id="IPR036412">
    <property type="entry name" value="HAD-like_sf"/>
</dbReference>
<keyword evidence="2 4" id="KW-0378">Hydrolase</keyword>
<dbReference type="RefSeq" id="WP_382417650.1">
    <property type="nucleotide sequence ID" value="NZ_AP031500.1"/>
</dbReference>
<dbReference type="Proteomes" id="UP001595548">
    <property type="component" value="Unassembled WGS sequence"/>
</dbReference>
<keyword evidence="3" id="KW-0460">Magnesium</keyword>
<dbReference type="Gene3D" id="3.40.50.1000">
    <property type="entry name" value="HAD superfamily/HAD-like"/>
    <property type="match status" value="1"/>
</dbReference>
<evidence type="ECO:0000256" key="3">
    <source>
        <dbReference type="ARBA" id="ARBA00022842"/>
    </source>
</evidence>
<dbReference type="EMBL" id="JBHRTL010000030">
    <property type="protein sequence ID" value="MFC3156423.1"/>
    <property type="molecule type" value="Genomic_DNA"/>
</dbReference>
<dbReference type="SFLD" id="SFLDG01140">
    <property type="entry name" value="C2.B:_Phosphomannomutase_and_P"/>
    <property type="match status" value="1"/>
</dbReference>
<dbReference type="InterPro" id="IPR023214">
    <property type="entry name" value="HAD_sf"/>
</dbReference>
<reference evidence="5" key="1">
    <citation type="journal article" date="2019" name="Int. J. Syst. Evol. Microbiol.">
        <title>The Global Catalogue of Microorganisms (GCM) 10K type strain sequencing project: providing services to taxonomists for standard genome sequencing and annotation.</title>
        <authorList>
            <consortium name="The Broad Institute Genomics Platform"/>
            <consortium name="The Broad Institute Genome Sequencing Center for Infectious Disease"/>
            <person name="Wu L."/>
            <person name="Ma J."/>
        </authorList>
    </citation>
    <scope>NUCLEOTIDE SEQUENCE [LARGE SCALE GENOMIC DNA]</scope>
    <source>
        <strain evidence="5">KCTC 52141</strain>
    </source>
</reference>
<gene>
    <name evidence="4" type="ORF">ACFOEB_14515</name>
</gene>
<dbReference type="Pfam" id="PF08282">
    <property type="entry name" value="Hydrolase_3"/>
    <property type="match status" value="1"/>
</dbReference>
<accession>A0ABV7HRC3</accession>
<evidence type="ECO:0000313" key="5">
    <source>
        <dbReference type="Proteomes" id="UP001595548"/>
    </source>
</evidence>